<evidence type="ECO:0000313" key="1">
    <source>
        <dbReference type="Ensembl" id="ENSNVIP00000005036.1"/>
    </source>
</evidence>
<dbReference type="Proteomes" id="UP000694425">
    <property type="component" value="Unplaced"/>
</dbReference>
<evidence type="ECO:0000313" key="2">
    <source>
        <dbReference type="Proteomes" id="UP000694425"/>
    </source>
</evidence>
<reference evidence="1" key="1">
    <citation type="submission" date="2025-08" db="UniProtKB">
        <authorList>
            <consortium name="Ensembl"/>
        </authorList>
    </citation>
    <scope>IDENTIFICATION</scope>
</reference>
<proteinExistence type="predicted"/>
<keyword evidence="2" id="KW-1185">Reference proteome</keyword>
<evidence type="ECO:0008006" key="3">
    <source>
        <dbReference type="Google" id="ProtNLM"/>
    </source>
</evidence>
<accession>A0A8C7AG08</accession>
<organism evidence="1 2">
    <name type="scientific">Neovison vison</name>
    <name type="common">American mink</name>
    <name type="synonym">Mustela vison</name>
    <dbReference type="NCBI Taxonomy" id="452646"/>
    <lineage>
        <taxon>Eukaryota</taxon>
        <taxon>Metazoa</taxon>
        <taxon>Chordata</taxon>
        <taxon>Craniata</taxon>
        <taxon>Vertebrata</taxon>
        <taxon>Euteleostomi</taxon>
        <taxon>Mammalia</taxon>
        <taxon>Eutheria</taxon>
        <taxon>Laurasiatheria</taxon>
        <taxon>Carnivora</taxon>
        <taxon>Caniformia</taxon>
        <taxon>Musteloidea</taxon>
        <taxon>Mustelidae</taxon>
        <taxon>Mustelinae</taxon>
        <taxon>Neogale</taxon>
    </lineage>
</organism>
<sequence>KYIFILVPWRLPLFVFHNGWFSYYWKVKKKLVNLTNLTLKTYEGMMHGSCHQEMIGIKQFIDKFSQP</sequence>
<name>A0A8C7AG08_NEOVI</name>
<reference evidence="1" key="2">
    <citation type="submission" date="2025-09" db="UniProtKB">
        <authorList>
            <consortium name="Ensembl"/>
        </authorList>
    </citation>
    <scope>IDENTIFICATION</scope>
</reference>
<protein>
    <recommendedName>
        <fullName evidence="3">Alpha/beta hydrolase</fullName>
    </recommendedName>
</protein>
<dbReference type="Ensembl" id="ENSNVIT00000005937.1">
    <property type="protein sequence ID" value="ENSNVIP00000005036.1"/>
    <property type="gene ID" value="ENSNVIG00000004057.1"/>
</dbReference>
<dbReference type="AlphaFoldDB" id="A0A8C7AG08"/>